<dbReference type="Pfam" id="PF00005">
    <property type="entry name" value="ABC_tran"/>
    <property type="match status" value="1"/>
</dbReference>
<dbReference type="CDD" id="cd03213">
    <property type="entry name" value="ABCG_EPDR"/>
    <property type="match status" value="1"/>
</dbReference>
<dbReference type="eggNOG" id="KOG3585">
    <property type="taxonomic scope" value="Eukaryota"/>
</dbReference>
<reference evidence="17" key="1">
    <citation type="submission" date="2007-07" db="EMBL/GenBank/DDBJ databases">
        <title>PCAP assembly of the Caenorhabditis remanei genome.</title>
        <authorList>
            <consortium name="The Caenorhabditis remanei Sequencing Consortium"/>
            <person name="Wilson R.K."/>
        </authorList>
    </citation>
    <scope>NUCLEOTIDE SEQUENCE [LARGE SCALE GENOMIC DNA]</scope>
    <source>
        <strain evidence="17">PB4641</strain>
    </source>
</reference>
<dbReference type="InterPro" id="IPR003439">
    <property type="entry name" value="ABC_transporter-like_ATP-bd"/>
</dbReference>
<evidence type="ECO:0000256" key="12">
    <source>
        <dbReference type="ARBA" id="ARBA00023242"/>
    </source>
</evidence>
<keyword evidence="18" id="KW-1185">Reference proteome</keyword>
<dbReference type="GO" id="GO:0016887">
    <property type="term" value="F:ATP hydrolysis activity"/>
    <property type="evidence" value="ECO:0007669"/>
    <property type="project" value="InterPro"/>
</dbReference>
<evidence type="ECO:0000256" key="9">
    <source>
        <dbReference type="ARBA" id="ARBA00023125"/>
    </source>
</evidence>
<dbReference type="InterPro" id="IPR036960">
    <property type="entry name" value="T-box_sf"/>
</dbReference>
<dbReference type="OrthoDB" id="66620at2759"/>
<dbReference type="GO" id="GO:0003700">
    <property type="term" value="F:DNA-binding transcription factor activity"/>
    <property type="evidence" value="ECO:0007669"/>
    <property type="project" value="InterPro"/>
</dbReference>
<comment type="caution">
    <text evidence="13">Lacks conserved residue(s) required for the propagation of feature annotation.</text>
</comment>
<keyword evidence="5" id="KW-0547">Nucleotide-binding</keyword>
<dbReference type="Gene3D" id="2.60.40.820">
    <property type="entry name" value="Transcription factor, T-box"/>
    <property type="match status" value="1"/>
</dbReference>
<keyword evidence="3" id="KW-0813">Transport</keyword>
<dbReference type="Pfam" id="PF01061">
    <property type="entry name" value="ABC2_membrane"/>
    <property type="match status" value="1"/>
</dbReference>
<dbReference type="Pfam" id="PF00907">
    <property type="entry name" value="T-box"/>
    <property type="match status" value="1"/>
</dbReference>
<dbReference type="InterPro" id="IPR008967">
    <property type="entry name" value="p53-like_TF_DNA-bd_sf"/>
</dbReference>
<dbReference type="InterPro" id="IPR043926">
    <property type="entry name" value="ABCG_dom"/>
</dbReference>
<evidence type="ECO:0000256" key="4">
    <source>
        <dbReference type="ARBA" id="ARBA00022692"/>
    </source>
</evidence>
<organism evidence="18">
    <name type="scientific">Caenorhabditis remanei</name>
    <name type="common">Caenorhabditis vulgaris</name>
    <dbReference type="NCBI Taxonomy" id="31234"/>
    <lineage>
        <taxon>Eukaryota</taxon>
        <taxon>Metazoa</taxon>
        <taxon>Ecdysozoa</taxon>
        <taxon>Nematoda</taxon>
        <taxon>Chromadorea</taxon>
        <taxon>Rhabditida</taxon>
        <taxon>Rhabditina</taxon>
        <taxon>Rhabditomorpha</taxon>
        <taxon>Rhabditoidea</taxon>
        <taxon>Rhabditidae</taxon>
        <taxon>Peloderinae</taxon>
        <taxon>Caenorhabditis</taxon>
    </lineage>
</organism>
<evidence type="ECO:0000256" key="8">
    <source>
        <dbReference type="ARBA" id="ARBA00023015"/>
    </source>
</evidence>
<feature type="transmembrane region" description="Helical" evidence="14">
    <location>
        <begin position="910"/>
        <end position="931"/>
    </location>
</feature>
<dbReference type="FunCoup" id="E3LYN6">
    <property type="interactions" value="77"/>
</dbReference>
<dbReference type="Pfam" id="PF19055">
    <property type="entry name" value="ABC2_membrane_7"/>
    <property type="match status" value="1"/>
</dbReference>
<dbReference type="GO" id="GO:0005634">
    <property type="term" value="C:nucleus"/>
    <property type="evidence" value="ECO:0007669"/>
    <property type="project" value="UniProtKB-SubCell"/>
</dbReference>
<dbReference type="HOGENOM" id="CLU_312439_0_0_1"/>
<dbReference type="PROSITE" id="PS50893">
    <property type="entry name" value="ABC_TRANSPORTER_2"/>
    <property type="match status" value="1"/>
</dbReference>
<dbReference type="OMA" id="WIAMIYL"/>
<dbReference type="InterPro" id="IPR027417">
    <property type="entry name" value="P-loop_NTPase"/>
</dbReference>
<keyword evidence="7 14" id="KW-1133">Transmembrane helix</keyword>
<dbReference type="InterPro" id="IPR003593">
    <property type="entry name" value="AAA+_ATPase"/>
</dbReference>
<dbReference type="eggNOG" id="KOG0061">
    <property type="taxonomic scope" value="Eukaryota"/>
</dbReference>
<feature type="transmembrane region" description="Helical" evidence="14">
    <location>
        <begin position="748"/>
        <end position="775"/>
    </location>
</feature>
<dbReference type="CDD" id="cd00182">
    <property type="entry name" value="T-box"/>
    <property type="match status" value="1"/>
</dbReference>
<dbReference type="SUPFAM" id="SSF49417">
    <property type="entry name" value="p53-like transcription factors"/>
    <property type="match status" value="1"/>
</dbReference>
<evidence type="ECO:0000256" key="3">
    <source>
        <dbReference type="ARBA" id="ARBA00022448"/>
    </source>
</evidence>
<dbReference type="GO" id="GO:0045893">
    <property type="term" value="P:positive regulation of DNA-templated transcription"/>
    <property type="evidence" value="ECO:0007669"/>
    <property type="project" value="InterPro"/>
</dbReference>
<dbReference type="SMART" id="SM00382">
    <property type="entry name" value="AAA"/>
    <property type="match status" value="1"/>
</dbReference>
<evidence type="ECO:0000256" key="11">
    <source>
        <dbReference type="ARBA" id="ARBA00023163"/>
    </source>
</evidence>
<dbReference type="GO" id="GO:0005886">
    <property type="term" value="C:plasma membrane"/>
    <property type="evidence" value="ECO:0007669"/>
    <property type="project" value="TreeGrafter"/>
</dbReference>
<keyword evidence="4 14" id="KW-0812">Transmembrane</keyword>
<dbReference type="AlphaFoldDB" id="E3LYN6"/>
<evidence type="ECO:0000256" key="6">
    <source>
        <dbReference type="ARBA" id="ARBA00022840"/>
    </source>
</evidence>
<dbReference type="EMBL" id="DS268419">
    <property type="protein sequence ID" value="EFO86773.1"/>
    <property type="molecule type" value="Genomic_DNA"/>
</dbReference>
<feature type="transmembrane region" description="Helical" evidence="14">
    <location>
        <begin position="708"/>
        <end position="727"/>
    </location>
</feature>
<dbReference type="InterPro" id="IPR046360">
    <property type="entry name" value="T-box_DNA-bd"/>
</dbReference>
<dbReference type="PANTHER" id="PTHR48041">
    <property type="entry name" value="ABC TRANSPORTER G FAMILY MEMBER 28"/>
    <property type="match status" value="1"/>
</dbReference>
<feature type="domain" description="T-box" evidence="15">
    <location>
        <begin position="5"/>
        <end position="166"/>
    </location>
</feature>
<dbReference type="InterPro" id="IPR013525">
    <property type="entry name" value="ABC2_TM"/>
</dbReference>
<keyword evidence="6" id="KW-0067">ATP-binding</keyword>
<dbReference type="GO" id="GO:0140359">
    <property type="term" value="F:ABC-type transporter activity"/>
    <property type="evidence" value="ECO:0007669"/>
    <property type="project" value="InterPro"/>
</dbReference>
<evidence type="ECO:0000256" key="5">
    <source>
        <dbReference type="ARBA" id="ARBA00022741"/>
    </source>
</evidence>
<keyword evidence="9 13" id="KW-0238">DNA-binding</keyword>
<accession>E3LYN6</accession>
<protein>
    <submittedName>
        <fullName evidence="17">CRE-WHT-8 protein</fullName>
    </submittedName>
</protein>
<dbReference type="PROSITE" id="PS00211">
    <property type="entry name" value="ABC_TRANSPORTER_1"/>
    <property type="match status" value="1"/>
</dbReference>
<evidence type="ECO:0000259" key="15">
    <source>
        <dbReference type="PROSITE" id="PS50252"/>
    </source>
</evidence>
<feature type="transmembrane region" description="Helical" evidence="14">
    <location>
        <begin position="677"/>
        <end position="696"/>
    </location>
</feature>
<evidence type="ECO:0000313" key="18">
    <source>
        <dbReference type="Proteomes" id="UP000008281"/>
    </source>
</evidence>
<dbReference type="GO" id="GO:0003677">
    <property type="term" value="F:DNA binding"/>
    <property type="evidence" value="ECO:0007669"/>
    <property type="project" value="UniProtKB-UniRule"/>
</dbReference>
<sequence length="939" mass="107192">MQVYLIDEEKYEEFEPINEMIVNRSGAKLDPEPKFMISGLVADEEYIMKLRIELADEFRYKYRKNSWIPVAGSTKNASISRRTQAETSKEYGATWHKRVVQFEKIRITREFNEKRQNMAYVEPGHKYIPILTIFNVSTGISIDYRFDLLVFIAVKSYQSIPVRHAKRRNQLNCPLISLNSFEENEKPVNLLSLELSPKESQQMTSFYPTYSNRFPNGIGETSVPYPHNSYPFDYFLLYPQVQYPLNQQLLYSIPTSSIHYSHIEDQIVHRSIQDNKIVVEELIEDIYIPEFGWNSVLIPGCKREQIKENVYNILGFHHEIWSPQEMELENLYFQTEQVTTKAGRVLLNGVSGCAVPGEVIALMGASGAGKTTLLNTLLQRNLKGLDVEGEILVNGQNIGKGVTSVSAYVQQEDLFMGTLTVKEHLEIQAKLRLPPGTSKSERAKRVEEVMNEMLLEKPKNSRIGIPGIKKGISGGEMKRLAFATEMINNPPIIFCDEPTTGLDSHMSLQVVKVCVFPTRRSVIHDFQTLEAMALEKGKTIICTIHQPSSEVFEIFDKVVFLAQGRIAFHGAIDEAIHHFSACGYQVPDHTNPADYFIDTLAIKPSEAETCKQRCQELCDKFEKSVYHERLLKLMDQTKDVRAMTPHHSASYFVLLMALFNRYMLDNIRNPAIMKAKMIQKLFMGLFIGLLFYGLEVDQDGLTGYKGALFYYISELTYSTIFGIQAFMPADYPPLVREYDDRIYPISAYYIAKILSFLPIFTVDGIVLVLSSYFFVGFPINVVTFLRQMITCMIIEWNVAALGIAVCATAPSYAIAVTVTGPLLTVFSLTGGLFTNVSEMHVWISWVQYLSWFRYGYESLVVNQFEHEKFDNITCQALDRHGQKQLIPDSLCEESGRTVVNNFSFESANLYTNWIAMIYLTIVIYIIGYVGLVRRVIANR</sequence>
<dbReference type="InterPro" id="IPR050352">
    <property type="entry name" value="ABCG_transporters"/>
</dbReference>
<evidence type="ECO:0000256" key="10">
    <source>
        <dbReference type="ARBA" id="ARBA00023136"/>
    </source>
</evidence>
<evidence type="ECO:0000259" key="16">
    <source>
        <dbReference type="PROSITE" id="PS50893"/>
    </source>
</evidence>
<dbReference type="PRINTS" id="PR00937">
    <property type="entry name" value="TBOX"/>
</dbReference>
<keyword evidence="12 13" id="KW-0539">Nucleus</keyword>
<name>E3LYN6_CAERE</name>
<dbReference type="PANTHER" id="PTHR48041:SF131">
    <property type="entry name" value="ABC TRANSPORTER DOMAIN-CONTAINING PROTEIN"/>
    <property type="match status" value="1"/>
</dbReference>
<evidence type="ECO:0000256" key="7">
    <source>
        <dbReference type="ARBA" id="ARBA00022989"/>
    </source>
</evidence>
<evidence type="ECO:0000256" key="1">
    <source>
        <dbReference type="ARBA" id="ARBA00004141"/>
    </source>
</evidence>
<dbReference type="InterPro" id="IPR017871">
    <property type="entry name" value="ABC_transporter-like_CS"/>
</dbReference>
<evidence type="ECO:0000256" key="14">
    <source>
        <dbReference type="SAM" id="Phobius"/>
    </source>
</evidence>
<dbReference type="Gene3D" id="3.40.50.300">
    <property type="entry name" value="P-loop containing nucleotide triphosphate hydrolases"/>
    <property type="match status" value="1"/>
</dbReference>
<comment type="similarity">
    <text evidence="2">Belongs to the ABC transporter superfamily. ABCG family. Eye pigment precursor importer (TC 3.A.1.204) subfamily.</text>
</comment>
<dbReference type="STRING" id="31234.E3LYN6"/>
<dbReference type="SUPFAM" id="SSF52540">
    <property type="entry name" value="P-loop containing nucleoside triphosphate hydrolases"/>
    <property type="match status" value="1"/>
</dbReference>
<dbReference type="GO" id="GO:0005524">
    <property type="term" value="F:ATP binding"/>
    <property type="evidence" value="ECO:0007669"/>
    <property type="project" value="UniProtKB-KW"/>
</dbReference>
<dbReference type="FunFam" id="3.40.50.300:FF:003483">
    <property type="entry name" value="WHiTe (Drosophila) related ABC transporter"/>
    <property type="match status" value="1"/>
</dbReference>
<dbReference type="PROSITE" id="PS50252">
    <property type="entry name" value="TBOX_3"/>
    <property type="match status" value="1"/>
</dbReference>
<proteinExistence type="inferred from homology"/>
<keyword evidence="10 14" id="KW-0472">Membrane</keyword>
<dbReference type="SMART" id="SM00425">
    <property type="entry name" value="TBOX"/>
    <property type="match status" value="1"/>
</dbReference>
<keyword evidence="11" id="KW-0804">Transcription</keyword>
<keyword evidence="8" id="KW-0805">Transcription regulation</keyword>
<feature type="domain" description="ABC transporter" evidence="16">
    <location>
        <begin position="326"/>
        <end position="588"/>
    </location>
</feature>
<evidence type="ECO:0000256" key="2">
    <source>
        <dbReference type="ARBA" id="ARBA00005814"/>
    </source>
</evidence>
<dbReference type="Proteomes" id="UP000008281">
    <property type="component" value="Unassembled WGS sequence"/>
</dbReference>
<comment type="subcellular location">
    <subcellularLocation>
        <location evidence="1">Membrane</location>
        <topology evidence="1">Multi-pass membrane protein</topology>
    </subcellularLocation>
    <subcellularLocation>
        <location evidence="13">Nucleus</location>
    </subcellularLocation>
</comment>
<evidence type="ECO:0000256" key="13">
    <source>
        <dbReference type="PROSITE-ProRule" id="PRU00201"/>
    </source>
</evidence>
<gene>
    <name evidence="17" type="primary">Cre-wht-8</name>
    <name evidence="17" type="ORF">CRE_04679</name>
</gene>
<dbReference type="InParanoid" id="E3LYN6"/>
<evidence type="ECO:0000313" key="17">
    <source>
        <dbReference type="EMBL" id="EFO86773.1"/>
    </source>
</evidence>